<evidence type="ECO:0000256" key="6">
    <source>
        <dbReference type="HAMAP-Rule" id="MF_00360"/>
    </source>
</evidence>
<protein>
    <recommendedName>
        <fullName evidence="5 6">Small ribosomal subunit protein bS6</fullName>
    </recommendedName>
</protein>
<keyword evidence="3 6" id="KW-0687">Ribonucleoprotein</keyword>
<evidence type="ECO:0000313" key="8">
    <source>
        <dbReference type="Proteomes" id="UP000309544"/>
    </source>
</evidence>
<dbReference type="Pfam" id="PF01250">
    <property type="entry name" value="Ribosomal_S6"/>
    <property type="match status" value="1"/>
</dbReference>
<dbReference type="SUPFAM" id="SSF54995">
    <property type="entry name" value="Ribosomal protein S6"/>
    <property type="match status" value="1"/>
</dbReference>
<dbReference type="Gene3D" id="3.30.70.60">
    <property type="match status" value="1"/>
</dbReference>
<dbReference type="GO" id="GO:0070181">
    <property type="term" value="F:small ribosomal subunit rRNA binding"/>
    <property type="evidence" value="ECO:0007669"/>
    <property type="project" value="TreeGrafter"/>
</dbReference>
<dbReference type="InterPro" id="IPR020814">
    <property type="entry name" value="Ribosomal_S6_plastid/chlpt"/>
</dbReference>
<comment type="caution">
    <text evidence="7">The sequence shown here is derived from an EMBL/GenBank/DDBJ whole genome shotgun (WGS) entry which is preliminary data.</text>
</comment>
<name>A0A5C4S029_PROVB</name>
<dbReference type="GO" id="GO:0003735">
    <property type="term" value="F:structural constituent of ribosome"/>
    <property type="evidence" value="ECO:0007669"/>
    <property type="project" value="InterPro"/>
</dbReference>
<evidence type="ECO:0000256" key="2">
    <source>
        <dbReference type="ARBA" id="ARBA00022980"/>
    </source>
</evidence>
<comment type="function">
    <text evidence="4 6">Binds together with bS18 to 16S ribosomal RNA.</text>
</comment>
<dbReference type="PANTHER" id="PTHR21011">
    <property type="entry name" value="MITOCHONDRIAL 28S RIBOSOMAL PROTEIN S6"/>
    <property type="match status" value="1"/>
</dbReference>
<evidence type="ECO:0000256" key="1">
    <source>
        <dbReference type="ARBA" id="ARBA00009512"/>
    </source>
</evidence>
<dbReference type="HAMAP" id="MF_00360">
    <property type="entry name" value="Ribosomal_bS6"/>
    <property type="match status" value="1"/>
</dbReference>
<reference evidence="7 8" key="1">
    <citation type="submission" date="2019-05" db="EMBL/GenBank/DDBJ databases">
        <title>Draft Whole-Genome sequence of the green sulfur bacterium Prosthecochloris vibrioformis DSM 260.</title>
        <authorList>
            <person name="Meyer T.E."/>
            <person name="Kyndt J.A."/>
        </authorList>
    </citation>
    <scope>NUCLEOTIDE SEQUENCE [LARGE SCALE GENOMIC DNA]</scope>
    <source>
        <strain evidence="7 8">DSM 260</strain>
    </source>
</reference>
<comment type="similarity">
    <text evidence="1 6">Belongs to the bacterial ribosomal protein bS6 family.</text>
</comment>
<keyword evidence="6" id="KW-0699">rRNA-binding</keyword>
<dbReference type="Proteomes" id="UP000309544">
    <property type="component" value="Unassembled WGS sequence"/>
</dbReference>
<dbReference type="GO" id="GO:0005840">
    <property type="term" value="C:ribosome"/>
    <property type="evidence" value="ECO:0007669"/>
    <property type="project" value="UniProtKB-KW"/>
</dbReference>
<dbReference type="InterPro" id="IPR014717">
    <property type="entry name" value="Transl_elong_EF1B/ribsomal_bS6"/>
</dbReference>
<sequence>MNQNKLYECTIIIDGGFEDAAIETAMTEAKNVISSKGGKIESVLEVGRRKMAYPIQKKTVGYYAHVEFTSEPASIAEMEKAFRYDENILRFLIVQLSSQLLEMRKRVEKYSVVIGSPEDQVEETSEEPKTGSRR</sequence>
<keyword evidence="8" id="KW-1185">Reference proteome</keyword>
<evidence type="ECO:0000313" key="7">
    <source>
        <dbReference type="EMBL" id="TNJ36538.1"/>
    </source>
</evidence>
<dbReference type="GO" id="GO:0006412">
    <property type="term" value="P:translation"/>
    <property type="evidence" value="ECO:0007669"/>
    <property type="project" value="UniProtKB-UniRule"/>
</dbReference>
<dbReference type="InterPro" id="IPR000529">
    <property type="entry name" value="Ribosomal_bS6"/>
</dbReference>
<dbReference type="AlphaFoldDB" id="A0A5C4S029"/>
<evidence type="ECO:0000256" key="4">
    <source>
        <dbReference type="ARBA" id="ARBA00035104"/>
    </source>
</evidence>
<proteinExistence type="inferred from homology"/>
<evidence type="ECO:0000256" key="5">
    <source>
        <dbReference type="ARBA" id="ARBA00035294"/>
    </source>
</evidence>
<dbReference type="NCBIfam" id="TIGR00166">
    <property type="entry name" value="S6"/>
    <property type="match status" value="1"/>
</dbReference>
<organism evidence="7 8">
    <name type="scientific">Prosthecochloris vibrioformis</name>
    <name type="common">Chlorobium vibrioforme</name>
    <dbReference type="NCBI Taxonomy" id="1098"/>
    <lineage>
        <taxon>Bacteria</taxon>
        <taxon>Pseudomonadati</taxon>
        <taxon>Chlorobiota</taxon>
        <taxon>Chlorobiia</taxon>
        <taxon>Chlorobiales</taxon>
        <taxon>Chlorobiaceae</taxon>
        <taxon>Prosthecochloris</taxon>
    </lineage>
</organism>
<keyword evidence="6" id="KW-0694">RNA-binding</keyword>
<keyword evidence="2 6" id="KW-0689">Ribosomal protein</keyword>
<dbReference type="InterPro" id="IPR035980">
    <property type="entry name" value="Ribosomal_bS6_sf"/>
</dbReference>
<dbReference type="PANTHER" id="PTHR21011:SF1">
    <property type="entry name" value="SMALL RIBOSOMAL SUBUNIT PROTEIN BS6M"/>
    <property type="match status" value="1"/>
</dbReference>
<accession>A0A5C4S029</accession>
<dbReference type="GO" id="GO:1990904">
    <property type="term" value="C:ribonucleoprotein complex"/>
    <property type="evidence" value="ECO:0007669"/>
    <property type="project" value="UniProtKB-KW"/>
</dbReference>
<evidence type="ECO:0000256" key="3">
    <source>
        <dbReference type="ARBA" id="ARBA00023274"/>
    </source>
</evidence>
<dbReference type="CDD" id="cd00473">
    <property type="entry name" value="bS6"/>
    <property type="match status" value="1"/>
</dbReference>
<dbReference type="RefSeq" id="WP_068868136.1">
    <property type="nucleotide sequence ID" value="NZ_VDCI01000005.1"/>
</dbReference>
<gene>
    <name evidence="6" type="primary">rpsF</name>
    <name evidence="7" type="ORF">FGF68_07080</name>
</gene>
<dbReference type="GO" id="GO:0005737">
    <property type="term" value="C:cytoplasm"/>
    <property type="evidence" value="ECO:0007669"/>
    <property type="project" value="UniProtKB-ARBA"/>
</dbReference>
<dbReference type="EMBL" id="VDCI01000005">
    <property type="protein sequence ID" value="TNJ36538.1"/>
    <property type="molecule type" value="Genomic_DNA"/>
</dbReference>